<evidence type="ECO:0000256" key="4">
    <source>
        <dbReference type="RuleBase" id="RU003651"/>
    </source>
</evidence>
<proteinExistence type="inferred from homology"/>
<dbReference type="EMBL" id="HBHW01009653">
    <property type="protein sequence ID" value="CAE0039369.1"/>
    <property type="molecule type" value="Transcribed_RNA"/>
</dbReference>
<dbReference type="PANTHER" id="PTHR48470">
    <property type="entry name" value="CELL DIVISION CONTROL PROTEIN 48 C ISOFORM 1"/>
    <property type="match status" value="1"/>
</dbReference>
<dbReference type="Pfam" id="PF17862">
    <property type="entry name" value="AAA_lid_3"/>
    <property type="match status" value="1"/>
</dbReference>
<dbReference type="SMART" id="SM00382">
    <property type="entry name" value="AAA"/>
    <property type="match status" value="1"/>
</dbReference>
<evidence type="ECO:0000256" key="3">
    <source>
        <dbReference type="ARBA" id="ARBA00022840"/>
    </source>
</evidence>
<evidence type="ECO:0000256" key="5">
    <source>
        <dbReference type="SAM" id="MobiDB-lite"/>
    </source>
</evidence>
<evidence type="ECO:0000313" key="7">
    <source>
        <dbReference type="EMBL" id="CAE0039369.1"/>
    </source>
</evidence>
<name>A0A7S3EAR4_9RHOD</name>
<dbReference type="AlphaFoldDB" id="A0A7S3EAR4"/>
<dbReference type="GO" id="GO:0005524">
    <property type="term" value="F:ATP binding"/>
    <property type="evidence" value="ECO:0007669"/>
    <property type="project" value="UniProtKB-KW"/>
</dbReference>
<dbReference type="Pfam" id="PF00004">
    <property type="entry name" value="AAA"/>
    <property type="match status" value="1"/>
</dbReference>
<organism evidence="7">
    <name type="scientific">Rhodosorus marinus</name>
    <dbReference type="NCBI Taxonomy" id="101924"/>
    <lineage>
        <taxon>Eukaryota</taxon>
        <taxon>Rhodophyta</taxon>
        <taxon>Stylonematophyceae</taxon>
        <taxon>Stylonematales</taxon>
        <taxon>Stylonemataceae</taxon>
        <taxon>Rhodosorus</taxon>
    </lineage>
</organism>
<dbReference type="Gene3D" id="3.40.50.300">
    <property type="entry name" value="P-loop containing nucleotide triphosphate hydrolases"/>
    <property type="match status" value="1"/>
</dbReference>
<reference evidence="7" key="1">
    <citation type="submission" date="2021-01" db="EMBL/GenBank/DDBJ databases">
        <authorList>
            <person name="Corre E."/>
            <person name="Pelletier E."/>
            <person name="Niang G."/>
            <person name="Scheremetjew M."/>
            <person name="Finn R."/>
            <person name="Kale V."/>
            <person name="Holt S."/>
            <person name="Cochrane G."/>
            <person name="Meng A."/>
            <person name="Brown T."/>
            <person name="Cohen L."/>
        </authorList>
    </citation>
    <scope>NUCLEOTIDE SEQUENCE</scope>
    <source>
        <strain evidence="7">CCMP 769</strain>
    </source>
</reference>
<evidence type="ECO:0000259" key="6">
    <source>
        <dbReference type="SMART" id="SM00382"/>
    </source>
</evidence>
<feature type="compositionally biased region" description="Basic and acidic residues" evidence="5">
    <location>
        <begin position="151"/>
        <end position="160"/>
    </location>
</feature>
<feature type="compositionally biased region" description="Polar residues" evidence="5">
    <location>
        <begin position="92"/>
        <end position="109"/>
    </location>
</feature>
<evidence type="ECO:0000256" key="1">
    <source>
        <dbReference type="ARBA" id="ARBA00006914"/>
    </source>
</evidence>
<protein>
    <recommendedName>
        <fullName evidence="6">AAA+ ATPase domain-containing protein</fullName>
    </recommendedName>
</protein>
<keyword evidence="3 4" id="KW-0067">ATP-binding</keyword>
<feature type="compositionally biased region" description="Basic and acidic residues" evidence="5">
    <location>
        <begin position="180"/>
        <end position="195"/>
    </location>
</feature>
<sequence length="448" mass="49074">MPMRHRDSGRALGLVIRALEENRLTQDDEDGVVKIISQSIPRVQRLPQSAKHGMARRILQKAVEISNSKQPDADIGVDLMDVTDGDAETNETVETSDKLGTNSESTQVTADAVPDNGRKEALDQTEEDSMTNPTTPGPTSLNDMLPYVKTRSSERDKENGKTTPQPTEKKRRRPSTFSRPDGRRSALTERPRTRYGDVGGINSVVEEVRELIELPLLHVKLYTHLGVDPPRGVLLHGPPGCGKTLLASAIAGELGVAYLKISAPEIVSGMSGDSERKLRDLFDEARENAPCLLFIDEVDAICSRRDSANKDMERRIVAQLLTCMDDLSLEKTEGKPVIVLGATNRPDSIDPALRRAGRFDRELEIGAPDEAGRNQILISLSRKLRLAEDLDFALLSRKTAGYVGADLSALTTMASTVAVRRIGKGFLEVSVRLACPFVIRLSGACEEF</sequence>
<evidence type="ECO:0000256" key="2">
    <source>
        <dbReference type="ARBA" id="ARBA00022741"/>
    </source>
</evidence>
<dbReference type="InterPro" id="IPR003593">
    <property type="entry name" value="AAA+_ATPase"/>
</dbReference>
<keyword evidence="2 4" id="KW-0547">Nucleotide-binding</keyword>
<gene>
    <name evidence="7" type="ORF">RMAR00112_LOCUS7328</name>
</gene>
<dbReference type="InterPro" id="IPR027417">
    <property type="entry name" value="P-loop_NTPase"/>
</dbReference>
<feature type="compositionally biased region" description="Polar residues" evidence="5">
    <location>
        <begin position="130"/>
        <end position="142"/>
    </location>
</feature>
<dbReference type="FunFam" id="3.40.50.300:FF:000365">
    <property type="entry name" value="Ribosome biogenesis ATPase RIX7"/>
    <property type="match status" value="1"/>
</dbReference>
<dbReference type="Gene3D" id="1.10.8.60">
    <property type="match status" value="1"/>
</dbReference>
<dbReference type="GO" id="GO:0016887">
    <property type="term" value="F:ATP hydrolysis activity"/>
    <property type="evidence" value="ECO:0007669"/>
    <property type="project" value="InterPro"/>
</dbReference>
<dbReference type="PANTHER" id="PTHR48470:SF1">
    <property type="entry name" value="CELL DIVISION CONTROL PROTEIN 48 C ISOFORM 1"/>
    <property type="match status" value="1"/>
</dbReference>
<feature type="region of interest" description="Disordered" evidence="5">
    <location>
        <begin position="85"/>
        <end position="195"/>
    </location>
</feature>
<dbReference type="PROSITE" id="PS00674">
    <property type="entry name" value="AAA"/>
    <property type="match status" value="1"/>
</dbReference>
<dbReference type="InterPro" id="IPR055278">
    <property type="entry name" value="CDC48c"/>
</dbReference>
<dbReference type="InterPro" id="IPR003960">
    <property type="entry name" value="ATPase_AAA_CS"/>
</dbReference>
<comment type="similarity">
    <text evidence="1 4">Belongs to the AAA ATPase family.</text>
</comment>
<dbReference type="SUPFAM" id="SSF52540">
    <property type="entry name" value="P-loop containing nucleoside triphosphate hydrolases"/>
    <property type="match status" value="1"/>
</dbReference>
<feature type="domain" description="AAA+ ATPase" evidence="6">
    <location>
        <begin position="229"/>
        <end position="369"/>
    </location>
</feature>
<accession>A0A7S3EAR4</accession>
<dbReference type="InterPro" id="IPR003959">
    <property type="entry name" value="ATPase_AAA_core"/>
</dbReference>
<dbReference type="InterPro" id="IPR041569">
    <property type="entry name" value="AAA_lid_3"/>
</dbReference>